<gene>
    <name evidence="1" type="ORF">ALMOND_2B006400</name>
</gene>
<proteinExistence type="predicted"/>
<reference evidence="2" key="1">
    <citation type="journal article" date="2020" name="Plant J.">
        <title>Transposons played a major role in the diversification between the closely related almond and peach genomes: results from the almond genome sequence.</title>
        <authorList>
            <person name="Alioto T."/>
            <person name="Alexiou K.G."/>
            <person name="Bardil A."/>
            <person name="Barteri F."/>
            <person name="Castanera R."/>
            <person name="Cruz F."/>
            <person name="Dhingra A."/>
            <person name="Duval H."/>
            <person name="Fernandez I Marti A."/>
            <person name="Frias L."/>
            <person name="Galan B."/>
            <person name="Garcia J.L."/>
            <person name="Howad W."/>
            <person name="Gomez-Garrido J."/>
            <person name="Gut M."/>
            <person name="Julca I."/>
            <person name="Morata J."/>
            <person name="Puigdomenech P."/>
            <person name="Ribeca P."/>
            <person name="Rubio Cabetas M.J."/>
            <person name="Vlasova A."/>
            <person name="Wirthensohn M."/>
            <person name="Garcia-Mas J."/>
            <person name="Gabaldon T."/>
            <person name="Casacuberta J.M."/>
            <person name="Arus P."/>
        </authorList>
    </citation>
    <scope>NUCLEOTIDE SEQUENCE [LARGE SCALE GENOMIC DNA]</scope>
    <source>
        <strain evidence="2">cv. Texas</strain>
    </source>
</reference>
<organism evidence="1 2">
    <name type="scientific">Prunus dulcis</name>
    <name type="common">Almond</name>
    <name type="synonym">Amygdalus dulcis</name>
    <dbReference type="NCBI Taxonomy" id="3755"/>
    <lineage>
        <taxon>Eukaryota</taxon>
        <taxon>Viridiplantae</taxon>
        <taxon>Streptophyta</taxon>
        <taxon>Embryophyta</taxon>
        <taxon>Tracheophyta</taxon>
        <taxon>Spermatophyta</taxon>
        <taxon>Magnoliopsida</taxon>
        <taxon>eudicotyledons</taxon>
        <taxon>Gunneridae</taxon>
        <taxon>Pentapetalae</taxon>
        <taxon>rosids</taxon>
        <taxon>fabids</taxon>
        <taxon>Rosales</taxon>
        <taxon>Rosaceae</taxon>
        <taxon>Amygdaloideae</taxon>
        <taxon>Amygdaleae</taxon>
        <taxon>Prunus</taxon>
    </lineage>
</organism>
<evidence type="ECO:0000313" key="2">
    <source>
        <dbReference type="Proteomes" id="UP000327085"/>
    </source>
</evidence>
<protein>
    <submittedName>
        <fullName evidence="1">Uncharacterized protein</fullName>
    </submittedName>
</protein>
<dbReference type="InParanoid" id="A0A5E4EDY9"/>
<sequence>MLRLFRPNIDTEKWNSELDRNQSEEDNDRQLEAQLVGIAATSTRIGAWKNQRNVDQLKLQKQNVDNPICTLYPRLDMASGSKSQITKVMKPKPKRGFRSRVVLRERAPPLQHRIAQTKAWRNCSKIALRRSSPLPVDLAELFHYKNRLAPENLILVVTAPNSCLKSNHITTSPV</sequence>
<dbReference type="EMBL" id="CABIKO010000007">
    <property type="protein sequence ID" value="VVA13179.1"/>
    <property type="molecule type" value="Genomic_DNA"/>
</dbReference>
<dbReference type="AlphaFoldDB" id="A0A5E4EDY9"/>
<accession>A0A5E4EDY9</accession>
<dbReference type="Proteomes" id="UP000327085">
    <property type="component" value="Chromosome 1"/>
</dbReference>
<evidence type="ECO:0000313" key="1">
    <source>
        <dbReference type="EMBL" id="VVA13179.1"/>
    </source>
</evidence>
<dbReference type="Gramene" id="VVA13179">
    <property type="protein sequence ID" value="VVA13179"/>
    <property type="gene ID" value="Prudul26B006400"/>
</dbReference>
<name>A0A5E4EDY9_PRUDU</name>